<keyword evidence="9" id="KW-1185">Reference proteome</keyword>
<dbReference type="EMBL" id="NBSH01000001">
    <property type="protein sequence ID" value="ORX41105.1"/>
    <property type="molecule type" value="Genomic_DNA"/>
</dbReference>
<dbReference type="RefSeq" id="XP_021874784.1">
    <property type="nucleotide sequence ID" value="XM_022017762.1"/>
</dbReference>
<keyword evidence="6" id="KW-0813">Transport</keyword>
<dbReference type="AlphaFoldDB" id="A0A1Y1UV61"/>
<evidence type="ECO:0000313" key="9">
    <source>
        <dbReference type="Proteomes" id="UP000193218"/>
    </source>
</evidence>
<evidence type="ECO:0000256" key="1">
    <source>
        <dbReference type="ARBA" id="ARBA00004141"/>
    </source>
</evidence>
<sequence>MALPIQNLMDMGSMDHGSSSSMNDSSASSMSMSMGDGCKISMLWNWYTVDTCFLSATWHNKTRAMFAGSVIGVFFLTIAIEFVRRLGREFDRRLVAAARVRASLGQSTSAPNSEDNLNKNLGSAEGTSFVYTPTWGHQVLRGLLYGSQFAAAFLVMLLGMYYNGYMLFAIFLGQTTGYIIFGRDTCTCTIDHVTTGHCC</sequence>
<evidence type="ECO:0000256" key="3">
    <source>
        <dbReference type="ARBA" id="ARBA00022692"/>
    </source>
</evidence>
<evidence type="ECO:0000256" key="4">
    <source>
        <dbReference type="ARBA" id="ARBA00022989"/>
    </source>
</evidence>
<dbReference type="FunCoup" id="A0A1Y1UV61">
    <property type="interactions" value="14"/>
</dbReference>
<evidence type="ECO:0000256" key="7">
    <source>
        <dbReference type="SAM" id="MobiDB-lite"/>
    </source>
</evidence>
<proteinExistence type="inferred from homology"/>
<dbReference type="STRING" id="4999.A0A1Y1UV61"/>
<gene>
    <name evidence="8" type="ORF">BD324DRAFT_648000</name>
</gene>
<comment type="subcellular location">
    <subcellularLocation>
        <location evidence="1 6">Membrane</location>
        <topology evidence="1 6">Multi-pass membrane protein</topology>
    </subcellularLocation>
</comment>
<name>A0A1Y1UV61_9TREE</name>
<comment type="caution">
    <text evidence="8">The sequence shown here is derived from an EMBL/GenBank/DDBJ whole genome shotgun (WGS) entry which is preliminary data.</text>
</comment>
<dbReference type="PANTHER" id="PTHR12483">
    <property type="entry name" value="SOLUTE CARRIER FAMILY 31 COPPER TRANSPORTERS"/>
    <property type="match status" value="1"/>
</dbReference>
<comment type="similarity">
    <text evidence="2 6">Belongs to the copper transporter (Ctr) (TC 1.A.56) family. SLC31A subfamily.</text>
</comment>
<keyword evidence="6" id="KW-0186">Copper</keyword>
<evidence type="ECO:0000256" key="6">
    <source>
        <dbReference type="RuleBase" id="RU367022"/>
    </source>
</evidence>
<keyword evidence="6" id="KW-0187">Copper transport</keyword>
<dbReference type="Proteomes" id="UP000193218">
    <property type="component" value="Unassembled WGS sequence"/>
</dbReference>
<organism evidence="8 9">
    <name type="scientific">Kockovaella imperatae</name>
    <dbReference type="NCBI Taxonomy" id="4999"/>
    <lineage>
        <taxon>Eukaryota</taxon>
        <taxon>Fungi</taxon>
        <taxon>Dikarya</taxon>
        <taxon>Basidiomycota</taxon>
        <taxon>Agaricomycotina</taxon>
        <taxon>Tremellomycetes</taxon>
        <taxon>Tremellales</taxon>
        <taxon>Cuniculitremaceae</taxon>
        <taxon>Kockovaella</taxon>
    </lineage>
</organism>
<keyword evidence="4 6" id="KW-1133">Transmembrane helix</keyword>
<accession>A0A1Y1UV61</accession>
<evidence type="ECO:0000256" key="5">
    <source>
        <dbReference type="ARBA" id="ARBA00023136"/>
    </source>
</evidence>
<reference evidence="8 9" key="1">
    <citation type="submission" date="2017-03" db="EMBL/GenBank/DDBJ databases">
        <title>Widespread Adenine N6-methylation of Active Genes in Fungi.</title>
        <authorList>
            <consortium name="DOE Joint Genome Institute"/>
            <person name="Mondo S.J."/>
            <person name="Dannebaum R.O."/>
            <person name="Kuo R.C."/>
            <person name="Louie K.B."/>
            <person name="Bewick A.J."/>
            <person name="Labutti K."/>
            <person name="Haridas S."/>
            <person name="Kuo A."/>
            <person name="Salamov A."/>
            <person name="Ahrendt S.R."/>
            <person name="Lau R."/>
            <person name="Bowen B.P."/>
            <person name="Lipzen A."/>
            <person name="Sullivan W."/>
            <person name="Andreopoulos W.B."/>
            <person name="Clum A."/>
            <person name="Lindquist E."/>
            <person name="Daum C."/>
            <person name="Northen T.R."/>
            <person name="Ramamoorthy G."/>
            <person name="Schmitz R.J."/>
            <person name="Gryganskyi A."/>
            <person name="Culley D."/>
            <person name="Magnuson J."/>
            <person name="James T.Y."/>
            <person name="O'Malley M.A."/>
            <person name="Stajich J.E."/>
            <person name="Spatafora J.W."/>
            <person name="Visel A."/>
            <person name="Grigoriev I.V."/>
        </authorList>
    </citation>
    <scope>NUCLEOTIDE SEQUENCE [LARGE SCALE GENOMIC DNA]</scope>
    <source>
        <strain evidence="8 9">NRRL Y-17943</strain>
    </source>
</reference>
<dbReference type="Pfam" id="PF04145">
    <property type="entry name" value="Ctr"/>
    <property type="match status" value="1"/>
</dbReference>
<keyword evidence="5 6" id="KW-0472">Membrane</keyword>
<dbReference type="InterPro" id="IPR007274">
    <property type="entry name" value="Cop_transporter"/>
</dbReference>
<dbReference type="OrthoDB" id="161814at2759"/>
<evidence type="ECO:0000313" key="8">
    <source>
        <dbReference type="EMBL" id="ORX41105.1"/>
    </source>
</evidence>
<dbReference type="PANTHER" id="PTHR12483:SF73">
    <property type="entry name" value="COPPER TRANSPORT PROTEIN CTR3"/>
    <property type="match status" value="1"/>
</dbReference>
<protein>
    <recommendedName>
        <fullName evidence="6">Copper transport protein</fullName>
    </recommendedName>
</protein>
<feature type="transmembrane region" description="Helical" evidence="6">
    <location>
        <begin position="64"/>
        <end position="83"/>
    </location>
</feature>
<keyword evidence="3 6" id="KW-0812">Transmembrane</keyword>
<dbReference type="GeneID" id="33559571"/>
<dbReference type="InParanoid" id="A0A1Y1UV61"/>
<feature type="region of interest" description="Disordered" evidence="7">
    <location>
        <begin position="9"/>
        <end position="28"/>
    </location>
</feature>
<dbReference type="GO" id="GO:0005375">
    <property type="term" value="F:copper ion transmembrane transporter activity"/>
    <property type="evidence" value="ECO:0007669"/>
    <property type="project" value="UniProtKB-UniRule"/>
</dbReference>
<keyword evidence="6" id="KW-0406">Ion transport</keyword>
<feature type="transmembrane region" description="Helical" evidence="6">
    <location>
        <begin position="143"/>
        <end position="162"/>
    </location>
</feature>
<dbReference type="GO" id="GO:0016020">
    <property type="term" value="C:membrane"/>
    <property type="evidence" value="ECO:0007669"/>
    <property type="project" value="UniProtKB-SubCell"/>
</dbReference>
<evidence type="ECO:0000256" key="2">
    <source>
        <dbReference type="ARBA" id="ARBA00006921"/>
    </source>
</evidence>